<proteinExistence type="predicted"/>
<evidence type="ECO:0000313" key="2">
    <source>
        <dbReference type="Proteomes" id="UP000199435"/>
    </source>
</evidence>
<dbReference type="AlphaFoldDB" id="A0A1C3X7H5"/>
<gene>
    <name evidence="1" type="ORF">GA0061102_10633</name>
</gene>
<dbReference type="RefSeq" id="WP_092855991.1">
    <property type="nucleotide sequence ID" value="NZ_FMAH01000063.1"/>
</dbReference>
<dbReference type="EMBL" id="FMAH01000063">
    <property type="protein sequence ID" value="SCB48066.1"/>
    <property type="molecule type" value="Genomic_DNA"/>
</dbReference>
<dbReference type="OrthoDB" id="8420089at2"/>
<sequence length="105" mass="11551">MSEIQNRAVTVVVQKEGDLAPQSSSYRSTHFLKSALDLYFALGGDENMAATLVSKARRTKNLRVDAAVANLMIEIAVASHLSDIDMVQATYNHIDAELGTESRRR</sequence>
<accession>A0A1C3X7H5</accession>
<keyword evidence="2" id="KW-1185">Reference proteome</keyword>
<reference evidence="2" key="1">
    <citation type="submission" date="2016-08" db="EMBL/GenBank/DDBJ databases">
        <authorList>
            <person name="Varghese N."/>
            <person name="Submissions Spin"/>
        </authorList>
    </citation>
    <scope>NUCLEOTIDE SEQUENCE [LARGE SCALE GENOMIC DNA]</scope>
    <source>
        <strain evidence="2">HAMBI 2971</strain>
    </source>
</reference>
<evidence type="ECO:0000313" key="1">
    <source>
        <dbReference type="EMBL" id="SCB48066.1"/>
    </source>
</evidence>
<dbReference type="STRING" id="411945.GA0061102_10633"/>
<protein>
    <submittedName>
        <fullName evidence="1">Uncharacterized protein</fullName>
    </submittedName>
</protein>
<name>A0A1C3X7H5_9HYPH</name>
<organism evidence="1 2">
    <name type="scientific">Rhizobium miluonense</name>
    <dbReference type="NCBI Taxonomy" id="411945"/>
    <lineage>
        <taxon>Bacteria</taxon>
        <taxon>Pseudomonadati</taxon>
        <taxon>Pseudomonadota</taxon>
        <taxon>Alphaproteobacteria</taxon>
        <taxon>Hyphomicrobiales</taxon>
        <taxon>Rhizobiaceae</taxon>
        <taxon>Rhizobium/Agrobacterium group</taxon>
        <taxon>Rhizobium</taxon>
    </lineage>
</organism>
<dbReference type="Proteomes" id="UP000199435">
    <property type="component" value="Unassembled WGS sequence"/>
</dbReference>